<protein>
    <submittedName>
        <fullName evidence="2">Uncharacterized protein</fullName>
    </submittedName>
</protein>
<accession>A0ABR8F6V1</accession>
<evidence type="ECO:0000313" key="3">
    <source>
        <dbReference type="Proteomes" id="UP000604661"/>
    </source>
</evidence>
<comment type="caution">
    <text evidence="2">The sequence shown here is derived from an EMBL/GenBank/DDBJ whole genome shotgun (WGS) entry which is preliminary data.</text>
</comment>
<reference evidence="2 3" key="1">
    <citation type="journal article" date="2020" name="ISME J.">
        <title>Comparative genomics reveals insights into cyanobacterial evolution and habitat adaptation.</title>
        <authorList>
            <person name="Chen M.Y."/>
            <person name="Teng W.K."/>
            <person name="Zhao L."/>
            <person name="Hu C.X."/>
            <person name="Zhou Y.K."/>
            <person name="Han B.P."/>
            <person name="Song L.R."/>
            <person name="Shu W.S."/>
        </authorList>
    </citation>
    <scope>NUCLEOTIDE SEQUENCE [LARGE SCALE GENOMIC DNA]</scope>
    <source>
        <strain evidence="2 3">FACHB-391</strain>
    </source>
</reference>
<name>A0ABR8F6V1_NOSLI</name>
<dbReference type="RefSeq" id="WP_190899425.1">
    <property type="nucleotide sequence ID" value="NZ_JACJTE010000075.1"/>
</dbReference>
<gene>
    <name evidence="2" type="ORF">H6G95_32700</name>
</gene>
<feature type="signal peptide" evidence="1">
    <location>
        <begin position="1"/>
        <end position="31"/>
    </location>
</feature>
<evidence type="ECO:0000313" key="2">
    <source>
        <dbReference type="EMBL" id="MBD2565253.1"/>
    </source>
</evidence>
<dbReference type="Proteomes" id="UP000604661">
    <property type="component" value="Unassembled WGS sequence"/>
</dbReference>
<feature type="chain" id="PRO_5046034757" evidence="1">
    <location>
        <begin position="32"/>
        <end position="201"/>
    </location>
</feature>
<proteinExistence type="predicted"/>
<sequence>MKFWRKISVVFAIAIAVFLFQGTISKSAAQAATYKFTFTGEEANGYFIYDTAAKGETKSPYMTQYYGGGRDYKVDLGDKGLFQGTVSNAIVFLPREEDKVLAKIRAQHDKQYGIDDEHNVLLPADLFLLQVRSFERQPKSNYSLVSYFKYPQEAFNGSTKLPKDVPLNAEIEVFPKVDFPKTLGKAIVKAPVQTKIEKISD</sequence>
<dbReference type="EMBL" id="JACJTE010000075">
    <property type="protein sequence ID" value="MBD2565253.1"/>
    <property type="molecule type" value="Genomic_DNA"/>
</dbReference>
<evidence type="ECO:0000256" key="1">
    <source>
        <dbReference type="SAM" id="SignalP"/>
    </source>
</evidence>
<organism evidence="2 3">
    <name type="scientific">Nostoc linckia FACHB-391</name>
    <dbReference type="NCBI Taxonomy" id="2692906"/>
    <lineage>
        <taxon>Bacteria</taxon>
        <taxon>Bacillati</taxon>
        <taxon>Cyanobacteriota</taxon>
        <taxon>Cyanophyceae</taxon>
        <taxon>Nostocales</taxon>
        <taxon>Nostocaceae</taxon>
        <taxon>Nostoc</taxon>
    </lineage>
</organism>
<keyword evidence="3" id="KW-1185">Reference proteome</keyword>
<keyword evidence="1" id="KW-0732">Signal</keyword>